<accession>K8E8T3</accession>
<sequence length="85" mass="9687">MGNCFSSCFPKEDPETIALREENERRELQQARDNAAHAAEAREKKFSNSSFGKAIKKSELKAKRETTLGEGEKRRAEQNAKDWLS</sequence>
<dbReference type="KEGG" id="bpg:Bathy01g02240"/>
<organism evidence="2 3">
    <name type="scientific">Bathycoccus prasinos</name>
    <dbReference type="NCBI Taxonomy" id="41875"/>
    <lineage>
        <taxon>Eukaryota</taxon>
        <taxon>Viridiplantae</taxon>
        <taxon>Chlorophyta</taxon>
        <taxon>Mamiellophyceae</taxon>
        <taxon>Mamiellales</taxon>
        <taxon>Bathycoccaceae</taxon>
        <taxon>Bathycoccus</taxon>
    </lineage>
</organism>
<protein>
    <submittedName>
        <fullName evidence="2">Uncharacterized protein</fullName>
    </submittedName>
</protein>
<gene>
    <name evidence="2" type="ORF">Bathy01g02240</name>
</gene>
<feature type="compositionally biased region" description="Basic and acidic residues" evidence="1">
    <location>
        <begin position="56"/>
        <end position="85"/>
    </location>
</feature>
<feature type="region of interest" description="Disordered" evidence="1">
    <location>
        <begin position="26"/>
        <end position="85"/>
    </location>
</feature>
<dbReference type="EMBL" id="FO082278">
    <property type="protein sequence ID" value="CCO14057.1"/>
    <property type="molecule type" value="Genomic_DNA"/>
</dbReference>
<evidence type="ECO:0000313" key="2">
    <source>
        <dbReference type="EMBL" id="CCO14057.1"/>
    </source>
</evidence>
<dbReference type="GeneID" id="19017959"/>
<dbReference type="AlphaFoldDB" id="K8E8T3"/>
<evidence type="ECO:0000313" key="3">
    <source>
        <dbReference type="Proteomes" id="UP000198341"/>
    </source>
</evidence>
<evidence type="ECO:0000256" key="1">
    <source>
        <dbReference type="SAM" id="MobiDB-lite"/>
    </source>
</evidence>
<proteinExistence type="predicted"/>
<reference evidence="2 3" key="1">
    <citation type="submission" date="2011-10" db="EMBL/GenBank/DDBJ databases">
        <authorList>
            <person name="Genoscope - CEA"/>
        </authorList>
    </citation>
    <scope>NUCLEOTIDE SEQUENCE [LARGE SCALE GENOMIC DNA]</scope>
    <source>
        <strain evidence="2 3">RCC 1105</strain>
    </source>
</reference>
<dbReference type="Proteomes" id="UP000198341">
    <property type="component" value="Chromosome 1"/>
</dbReference>
<keyword evidence="3" id="KW-1185">Reference proteome</keyword>
<name>K8E8T3_9CHLO</name>
<dbReference type="RefSeq" id="XP_007515178.1">
    <property type="nucleotide sequence ID" value="XM_007515116.1"/>
</dbReference>